<dbReference type="Pfam" id="PF00504">
    <property type="entry name" value="Chloroa_b-bind"/>
    <property type="match status" value="1"/>
</dbReference>
<evidence type="ECO:0000256" key="3">
    <source>
        <dbReference type="ARBA" id="ARBA00022531"/>
    </source>
</evidence>
<organism evidence="9 10">
    <name type="scientific">Chlorella ohadii</name>
    <dbReference type="NCBI Taxonomy" id="2649997"/>
    <lineage>
        <taxon>Eukaryota</taxon>
        <taxon>Viridiplantae</taxon>
        <taxon>Chlorophyta</taxon>
        <taxon>core chlorophytes</taxon>
        <taxon>Trebouxiophyceae</taxon>
        <taxon>Chlorellales</taxon>
        <taxon>Chlorellaceae</taxon>
        <taxon>Chlorella clade</taxon>
        <taxon>Chlorella</taxon>
    </lineage>
</organism>
<dbReference type="EMBL" id="JADXDR010000012">
    <property type="protein sequence ID" value="KAI7845845.1"/>
    <property type="molecule type" value="Genomic_DNA"/>
</dbReference>
<feature type="binding site" description="axial binding residue" evidence="6">
    <location>
        <position position="206"/>
    </location>
    <ligand>
        <name>chlorophyll b</name>
        <dbReference type="ChEBI" id="CHEBI:61721"/>
        <label>1</label>
    </ligand>
    <ligandPart>
        <name>Mg</name>
        <dbReference type="ChEBI" id="CHEBI:25107"/>
    </ligandPart>
</feature>
<protein>
    <recommendedName>
        <fullName evidence="7">Chlorophyll a-b binding protein, chloroplastic</fullName>
    </recommendedName>
</protein>
<feature type="compositionally biased region" description="Low complexity" evidence="8">
    <location>
        <begin position="74"/>
        <end position="93"/>
    </location>
</feature>
<evidence type="ECO:0000256" key="4">
    <source>
        <dbReference type="ARBA" id="ARBA00022640"/>
    </source>
</evidence>
<name>A0AAD5DXI2_9CHLO</name>
<proteinExistence type="inferred from homology"/>
<feature type="binding site" evidence="6">
    <location>
        <position position="272"/>
    </location>
    <ligand>
        <name>chlorophyll a</name>
        <dbReference type="ChEBI" id="CHEBI:58416"/>
        <label>1</label>
    </ligand>
</feature>
<reference evidence="9" key="1">
    <citation type="submission" date="2020-11" db="EMBL/GenBank/DDBJ databases">
        <title>Chlorella ohadii genome sequencing and assembly.</title>
        <authorList>
            <person name="Murik O."/>
            <person name="Treves H."/>
            <person name="Kedem I."/>
            <person name="Shotland Y."/>
            <person name="Kaplan A."/>
        </authorList>
    </citation>
    <scope>NUCLEOTIDE SEQUENCE</scope>
    <source>
        <strain evidence="9">1</strain>
    </source>
</reference>
<keyword evidence="5 7" id="KW-0157">Chromophore</keyword>
<evidence type="ECO:0000313" key="10">
    <source>
        <dbReference type="Proteomes" id="UP001205105"/>
    </source>
</evidence>
<feature type="binding site" evidence="6">
    <location>
        <position position="125"/>
    </location>
    <ligand>
        <name>chlorophyll a</name>
        <dbReference type="ChEBI" id="CHEBI:58416"/>
        <label>1</label>
    </ligand>
</feature>
<sequence length="305" mass="32090">MGPAELATKSAAIRAKACSGRAGGLSLQAPIPVEVTHPVFTPKPTTMALSLKVTATFGGKTKAGTKAGTKKGTQKQATTKKAAPKKSSSGASQWYGPDRPKFLGPYSTNFVPSYLTGEFPGDYGWDTSGLSADPATFARYREIEVIHARWAMLGALGCVVPELLDGTNHIAWFKAGAEIFGDDGIQYLGIPGLINAKSIVATLIVQVVLMSYVEGYRVNGGPAGTGLDAVYPGGNFDPLGLADDPDTLAELKVKEIKNGRLAMLSMFGFFIQAIVTGEGPIKNLNDHLADASANNFYALYAKNLA</sequence>
<keyword evidence="7" id="KW-0793">Thylakoid</keyword>
<feature type="binding site" evidence="6">
    <location>
        <position position="255"/>
    </location>
    <ligand>
        <name>chlorophyll a</name>
        <dbReference type="ChEBI" id="CHEBI:58416"/>
        <label>1</label>
    </ligand>
</feature>
<feature type="binding site" evidence="6">
    <location>
        <position position="188"/>
    </location>
    <ligand>
        <name>chlorophyll a</name>
        <dbReference type="ChEBI" id="CHEBI:58416"/>
        <label>1</label>
    </ligand>
</feature>
<feature type="binding site" evidence="6">
    <location>
        <position position="260"/>
    </location>
    <ligand>
        <name>chlorophyll a</name>
        <dbReference type="ChEBI" id="CHEBI:58416"/>
        <label>1</label>
    </ligand>
</feature>
<keyword evidence="7" id="KW-0603">Photosystem I</keyword>
<evidence type="ECO:0000256" key="5">
    <source>
        <dbReference type="ARBA" id="ARBA00022991"/>
    </source>
</evidence>
<feature type="binding site" evidence="6">
    <location>
        <position position="147"/>
    </location>
    <ligand>
        <name>chlorophyll a</name>
        <dbReference type="ChEBI" id="CHEBI:58416"/>
        <label>1</label>
    </ligand>
</feature>
<dbReference type="InterPro" id="IPR022796">
    <property type="entry name" value="Chloroa_b-bind"/>
</dbReference>
<dbReference type="PANTHER" id="PTHR21649">
    <property type="entry name" value="CHLOROPHYLL A/B BINDING PROTEIN"/>
    <property type="match status" value="1"/>
</dbReference>
<evidence type="ECO:0000256" key="7">
    <source>
        <dbReference type="RuleBase" id="RU363080"/>
    </source>
</evidence>
<dbReference type="GO" id="GO:0009535">
    <property type="term" value="C:chloroplast thylakoid membrane"/>
    <property type="evidence" value="ECO:0007669"/>
    <property type="project" value="UniProtKB-SubCell"/>
</dbReference>
<dbReference type="SUPFAM" id="SSF103511">
    <property type="entry name" value="Chlorophyll a-b binding protein"/>
    <property type="match status" value="1"/>
</dbReference>
<keyword evidence="1 6" id="KW-0148">Chlorophyll</keyword>
<keyword evidence="3 7" id="KW-0602">Photosynthesis</keyword>
<dbReference type="GO" id="GO:0009523">
    <property type="term" value="C:photosystem II"/>
    <property type="evidence" value="ECO:0007669"/>
    <property type="project" value="UniProtKB-KW"/>
</dbReference>
<feature type="binding site" description="axial binding residue" evidence="6">
    <location>
        <position position="149"/>
    </location>
    <ligand>
        <name>chlorophyll b</name>
        <dbReference type="ChEBI" id="CHEBI:61721"/>
        <label>1</label>
    </ligand>
    <ligandPart>
        <name>Mg</name>
        <dbReference type="ChEBI" id="CHEBI:25107"/>
    </ligandPart>
</feature>
<gene>
    <name evidence="9" type="ORF">COHA_000579</name>
</gene>
<feature type="binding site" description="axial binding residue" evidence="6">
    <location>
        <position position="198"/>
    </location>
    <ligand>
        <name>chlorophyll b</name>
        <dbReference type="ChEBI" id="CHEBI:61721"/>
        <label>1</label>
    </ligand>
    <ligandPart>
        <name>Mg</name>
        <dbReference type="ChEBI" id="CHEBI:25107"/>
    </ligandPart>
</feature>
<feature type="binding site" evidence="6">
    <location>
        <position position="258"/>
    </location>
    <ligand>
        <name>chlorophyll a</name>
        <dbReference type="ChEBI" id="CHEBI:58416"/>
        <label>6</label>
    </ligand>
</feature>
<dbReference type="AlphaFoldDB" id="A0AAD5DXI2"/>
<feature type="binding site" description="axial binding residue" evidence="6">
    <location>
        <position position="214"/>
    </location>
    <ligand>
        <name>chlorophyll b</name>
        <dbReference type="ChEBI" id="CHEBI:61721"/>
        <label>1</label>
    </ligand>
    <ligandPart>
        <name>Mg</name>
        <dbReference type="ChEBI" id="CHEBI:25107"/>
    </ligandPart>
</feature>
<dbReference type="InterPro" id="IPR001344">
    <property type="entry name" value="Chloro_AB-bd_pln"/>
</dbReference>
<keyword evidence="4 7" id="KW-0934">Plastid</keyword>
<keyword evidence="2 7" id="KW-0150">Chloroplast</keyword>
<feature type="binding site" evidence="6">
    <location>
        <position position="144"/>
    </location>
    <ligand>
        <name>chlorophyll a</name>
        <dbReference type="ChEBI" id="CHEBI:58416"/>
        <label>1</label>
    </ligand>
</feature>
<dbReference type="GO" id="GO:0009765">
    <property type="term" value="P:photosynthesis, light harvesting"/>
    <property type="evidence" value="ECO:0007669"/>
    <property type="project" value="InterPro"/>
</dbReference>
<dbReference type="Proteomes" id="UP001205105">
    <property type="component" value="Unassembled WGS sequence"/>
</dbReference>
<comment type="similarity">
    <text evidence="7">Belongs to the light-harvesting chlorophyll a/b-binding (LHC) protein family.</text>
</comment>
<feature type="region of interest" description="Disordered" evidence="8">
    <location>
        <begin position="62"/>
        <end position="95"/>
    </location>
</feature>
<evidence type="ECO:0000256" key="1">
    <source>
        <dbReference type="ARBA" id="ARBA00022494"/>
    </source>
</evidence>
<feature type="binding site" evidence="6">
    <location>
        <position position="254"/>
    </location>
    <ligand>
        <name>chlorophyll a</name>
        <dbReference type="ChEBI" id="CHEBI:58416"/>
        <label>1</label>
    </ligand>
</feature>
<evidence type="ECO:0000256" key="8">
    <source>
        <dbReference type="SAM" id="MobiDB-lite"/>
    </source>
</evidence>
<feature type="binding site" evidence="6">
    <location>
        <position position="287"/>
    </location>
    <ligand>
        <name>chlorophyll a</name>
        <dbReference type="ChEBI" id="CHEBI:58416"/>
        <label>1</label>
    </ligand>
</feature>
<keyword evidence="10" id="KW-1185">Reference proteome</keyword>
<feature type="binding site" evidence="6">
    <location>
        <position position="131"/>
    </location>
    <ligand>
        <name>chlorophyll a</name>
        <dbReference type="ChEBI" id="CHEBI:58416"/>
        <label>1</label>
    </ligand>
</feature>
<dbReference type="GO" id="GO:0016168">
    <property type="term" value="F:chlorophyll binding"/>
    <property type="evidence" value="ECO:0007669"/>
    <property type="project" value="UniProtKB-KW"/>
</dbReference>
<comment type="caution">
    <text evidence="9">The sequence shown here is derived from an EMBL/GenBank/DDBJ whole genome shotgun (WGS) entry which is preliminary data.</text>
</comment>
<dbReference type="GO" id="GO:0009522">
    <property type="term" value="C:photosystem I"/>
    <property type="evidence" value="ECO:0007669"/>
    <property type="project" value="UniProtKB-KW"/>
</dbReference>
<accession>A0AAD5DXI2</accession>
<dbReference type="Gene3D" id="1.10.3460.10">
    <property type="entry name" value="Chlorophyll a/b binding protein domain"/>
    <property type="match status" value="1"/>
</dbReference>
<comment type="subcellular location">
    <subcellularLocation>
        <location evidence="7">Plastid</location>
        <location evidence="7">Chloroplast thylakoid membrane</location>
    </subcellularLocation>
</comment>
<evidence type="ECO:0000256" key="2">
    <source>
        <dbReference type="ARBA" id="ARBA00022528"/>
    </source>
</evidence>
<evidence type="ECO:0000313" key="9">
    <source>
        <dbReference type="EMBL" id="KAI7845845.1"/>
    </source>
</evidence>
<keyword evidence="7" id="KW-0604">Photosystem II</keyword>
<comment type="function">
    <text evidence="7">The light-harvesting complex (LHC) functions as a light receptor, it captures and delivers excitation energy to photosystems with which it is closely associated.</text>
</comment>
<evidence type="ECO:0000256" key="6">
    <source>
        <dbReference type="PIRSR" id="PIRSR601344-1"/>
    </source>
</evidence>